<dbReference type="Gene3D" id="1.10.150.130">
    <property type="match status" value="1"/>
</dbReference>
<dbReference type="InterPro" id="IPR011701">
    <property type="entry name" value="MFS"/>
</dbReference>
<feature type="region of interest" description="Disordered" evidence="9">
    <location>
        <begin position="21"/>
        <end position="79"/>
    </location>
</feature>
<keyword evidence="7 10" id="KW-0472">Membrane</keyword>
<feature type="compositionally biased region" description="Polar residues" evidence="9">
    <location>
        <begin position="1964"/>
        <end position="1975"/>
    </location>
</feature>
<keyword evidence="5 10" id="KW-1133">Transmembrane helix</keyword>
<dbReference type="FunFam" id="1.20.1250.20:FF:000003">
    <property type="entry name" value="Solute carrier family 17 member 3"/>
    <property type="match status" value="1"/>
</dbReference>
<keyword evidence="4" id="KW-0769">Symport</keyword>
<feature type="domain" description="Tyr recombinase" evidence="12">
    <location>
        <begin position="1223"/>
        <end position="1425"/>
    </location>
</feature>
<comment type="subcellular location">
    <subcellularLocation>
        <location evidence="1">Membrane</location>
        <topology evidence="1">Multi-pass membrane protein</topology>
    </subcellularLocation>
</comment>
<dbReference type="PANTHER" id="PTHR11662">
    <property type="entry name" value="SOLUTE CARRIER FAMILY 17"/>
    <property type="match status" value="1"/>
</dbReference>
<dbReference type="FunFam" id="1.20.1250.20:FF:000423">
    <property type="entry name" value="Putative inorganic phosphate cotransporter-like Protein"/>
    <property type="match status" value="1"/>
</dbReference>
<dbReference type="Gene3D" id="1.10.443.10">
    <property type="entry name" value="Intergrase catalytic core"/>
    <property type="match status" value="1"/>
</dbReference>
<feature type="transmembrane region" description="Helical" evidence="10">
    <location>
        <begin position="4983"/>
        <end position="5005"/>
    </location>
</feature>
<dbReference type="InterPro" id="IPR020846">
    <property type="entry name" value="MFS_dom"/>
</dbReference>
<dbReference type="GO" id="GO:0015074">
    <property type="term" value="P:DNA integration"/>
    <property type="evidence" value="ECO:0007669"/>
    <property type="project" value="InterPro"/>
</dbReference>
<feature type="region of interest" description="Disordered" evidence="9">
    <location>
        <begin position="412"/>
        <end position="443"/>
    </location>
</feature>
<feature type="compositionally biased region" description="Polar residues" evidence="9">
    <location>
        <begin position="26"/>
        <end position="41"/>
    </location>
</feature>
<dbReference type="InterPro" id="IPR043128">
    <property type="entry name" value="Rev_trsase/Diguanyl_cyclase"/>
</dbReference>
<sequence length="5300" mass="582772">MPDSCARGWCSVAGTCPGWPDAPGEGQQNQVLHRSANQASPGTAARSGRDSNRCRSHRPVSARMHRLDDTGTPGKPRLPGLTFHQDDVAGRSFSMSQIHSSLLEYVPGFLDEIQGLLFIHAPRDQVVHIDFFGHLIHELCMLASVVELVSSDEDTDLGILFTTDVPVCHVEVLKVLHAQAADNWLMRADVRHCVGAHCELGGAVRFPKLELDHRSLQHLGLCATECCHLHRLSAHDLEPHLLSQAGQDERTVACRVKENSHRSLLIVNSRNQYSSRCWKDHSIAIPHLRQAATKGITDGSNPSSSQHPETNDFRQLRQQVGQQHGLTWTKSSSVWLQHVCCLRRAGPRGLKLLEPSGEVVLHCRLCFSLHVLLVNLRGELFICCLELLLLEPGLSTHGYKKDLVSRLSTAMNQSEAASRREQAASNSAETDSEGRRQQQQQRLEAGEALDLAELRRKIASLESETAAMRQQLEGRFRPGEVDQQLLNEPSDCSSDMNIPSMLRGPGFETRLEPSVAQLGLRAAPLVVADFCGCDPRTASASRREKVLHPTANQPKPESLGIGQWIVGNARILDALISRGQLDLEGVRQYLQYNVQIGELVEAGYDTTRIMRFDDAFRREQQAGMQDWARPSFSLVARHLIAPQQTPQHARSRMDRKIPVIQGAPVCLKFNTRELQVHSCVPGLLALGPRRDATRGKKRIAAAPVAPASWQPQILIPSFYSIRDINFNPSGSLDANAWAKELDGDPDGPFLIDGVQNGFALTTETDFKPSEVENYSSAIEYKTLVEEQLQREIASGRYAVVRMMQRRGFTCVGYLDDFAVAGSTYESCVEAYESLRSLATSLGFTINEKKSSGPSRRTVFLGVLIDTESGMLSIPPAKLSALEDALGSCLHRRGAISKRDLQRICGKLSWVSSVTRKGRASIRPLLMLASRATRPGDKLRLTPHLTELLHWWRRSLQSVGCAPIWPRYARRIVIETDACNSGGACIVREANKSDWLYINWKNDAGGRFASAHINVKETITPVLSILAAPGRFAGADIVVYSDSSAAVGALNKLSSPCNDVNRLLHTLSLACDAWGLRLRAFHVPGAFQVLADPASRLASRSGAQNFFLRFYRPAPPASRLPGPLLRFLADAWAPSTRASYASNLEQWQRFCNLEGVQPLAASPVHLVEYVRRLAKRGVAPGSLGGHLAAISWSFKLAQLPDITKSGLIDLAVKSAKRTSGHSVKQKDPITPAVLLSLANQVNPRDPADAAFWAAVLCCFWALLRKANVCGRHSILVGDTQADSQCWRLRVRQSKTNQCGQDYQEAVLPALGSHPLCPVQALRRHFQTNKLRSAPALTRLFCVHIAGSWCPMSSRQFDRRLARALTDAGWAATAFSGHSLRRGGACLAFDSGLDVEQIKRLGGWRSGAVSRYLPQSGGCLRLLRPMVNRVLSAPPSARLTRPVAVLCAAATDGKGLLEAASDGGITKEAAGEIEIRTEDTGVDIFAQATKSRDLGIAKDSLEATKEFIEFFNSEIFEKVNGNVTQVAEVVSKVFTFVTSVIDLIQHLQGTESAEMKFLREQFAQVHAKLDSISLQLDDVKRLIEWRTTRVMYANYETFIIAASSILNNYVAAPESSREVLKRQFIAAFQHNPLAPLKLYQAIVEKDFVIAENLAAAVVHYTQNHRRHVINFLLAMQRLIMRGAQLEIAYEKMVHGDGAGNVAKTVWNGRMEKLLIRMMRLENEIKSKYHSQMTSDIGGVILNNRHLSNKDFSGHMYRFLADKFDHRNWFSLAYKDVSGGDKHWVSFCGGDLRFRTHGSRNVVVASADKRSSRFSQPRGNAALDDAQRVGSGSHAESWTNLIRSKIGNSCADAAFVGSICWGCDVWFTMRSDRYKSTEDNGVDIATVAHLPVDVAVASHREPHVAAPADRADESRVRAAVADLGADQIGPGLGVASGAHPLSGVKRGVAFGPSKSGRSRVRTGHNDVATSVSPEPSVSATVGHPVLVTARDVLVRKGDPVTTVKLVSEEALLHAAKQLLHATVPNGLGHVSGSVSVDHLLVGDLELCTPHDQALHGQQEVDHVASVVLGVVDHRGSEVLGDHEVLLYDCLVQLQRSERVMLECSDELAFQHLAGALRCRHSLDVIELQRNAVQLCVNLGELLTKELHLGRLTTLSTLDQSIFSNVEISVVGRRKDVKAGLLRADYHCRSFGSACTMKLLLLGLLAVCAVASATEVVSPGDGAMVLRMEETAGELMALPVNDDLETAKKALEAVKNFVDIFNSDIFKAFPKVYIVAQVVSKVLSFVIAIINLIGGLGAQESAEMKFMREQFKEVHAKLDSISLQLEEVKRLIEWQTTRVTYANYESFIVATTHLLDSYVGANDAMTREVHKRQFLTAFRKNPIAALKLYQAVVETDLTISDNLGVAVVHYTQNHRRNVMNFLLAMQRLVMRGAQLEIAYEKMVHGDHAATVTQALWDTRMEKMLTRMQQVENGVLSKYHSQMTSDIGRVILDNRHLSNKDFSGHMYRFLADKFDRRYWIALSYKDVSGGDKHWVSYCGGDARFRTHGGRNVVVASSNPGSSRFTRAKGNAALDAAQRVGSGSHAESWTNLIRSKIGNSCSDAAFVGSICWGCDVWFTMRSDRYVYRKMSNRGDINTVVFASRDRSRRSSRAAGVSSEVGGGVGRSSIVRMPANSGSSCGRWMLSSDICDTTLHYSLLRLCRLALSQSFLCPLLQQRVGLRVVLHGLLEVRLGQREQRGEALGPDVCGATVAAGQAHERDLAEHRAFFERDEHDAVVGAADHLHLAVHDDIYGLSRSADFLTLRVNGAAASHSRKPDCPVEDATLPSIFSSIRIDFILANKIVKILLLLRSALRLNRARSQAASSSFESSTELTEPNGQRVRADTGASMIFGFGFLLLLLFLLLLQRAFTKSWARQPPPPDCELRQLTPRHRQTRSGLLLHGYLVFLRPLRWRRLVHHDDWMSNCGRLSRPQRLMLLLLLLLLGGRGREFVDFSGWSSSGGGLEMSSSSTVKPRTRRMLASGRRVTSLVYNRIEYVHCCAQLGSSGGTPGTGIADICLTEGNCRLGDEESASSSSLSSSTAEGSFCPFLLISPLLWIFFYGEVFVYLQWLPLLMSGQIHVDKFNHFDTVDRDSQREHRQSIVIRTRGTRSPVEQQLGHFLFAPSDGTKNWRFTMFPVAQAMWAMLRHSWSNVSSILPPFFRSASRMESLPSWTLSITGEVPESSSDHQRCDAAVVFLVHHATKQGEALDNLEIAALYRQVNRIFAGMIPSVDVGTNGLEHERNFKTSGSSVCRIDTAIIAFVQHVFHSIIKTVLHCAAKRAAAIFINFVIKLYWKVLQHLRVTAQASLGGEDELCSLLSNLCVPVEQSVEYGRQAVVCFLRHVRAATKELVYDDNAARLSGAHQRRDATLIGLIGIRSPGEQRAEHVLVARQCGNVQAGATLLLVQAFRSTYCTLSSRAAGVSSQVGGGVGALCRVSGGRWMLSSDVSESESCEAVGNFSPVVWRGALMCQRPRLDSKCSHINLELNWKLGLALLVQLTALRSNTQGTSFLCPLLQQRVGLRVVLHGLLEVRLGQSEQRGEALGPDVCGATVAAGQAHERDLAEHRAFFERDEHDAVVGAAHHLHLAVHDDQARNSDDRQHPDGKVQQVKRQEGRNVQFEVRCAHPTNQQQTNLKDAVINEPNPHLESNIDGVGQVGRVVKAEPRDPPGRVGLVVDVVDEASSVSESVSGCVTVLWRRLLALVSNRRRSISSFSLIASLSTEPVDTRRLRLRTVTAVGELRSSTISGTPACGCSDGGGGGISAPIPSSSTAKPGFAIPRDSSDFDIFATKENKRTARKCSDRTGMGVAALSNCMRVNNRGRLTETLLKYSASSVAAISLVRRVATHRRRGHQSPASSSSLQKADLFVCQLPAIVRAEHRDRAAAHRIGELEVGGHQLTTGRVVGQAAPAQWADQVLQTGDVELLRLLSCGGQPAGMQSQPKLSRRQGPKLLVHPTPRQPRRIQQPGFTTGLNKANRAGREQAHVSHGGGHVSCGPSYKIIGAIEHNVLHVVLVATQVGVHFVLEQQGVQAPYQVGSGSVLPNAPHRVVTGHEQRRRSVEIVGMQRLGRLGQQHRVHQDESSAPDTIELNHLRVEVVWEIPGDGEAGERKLSPRANTASTEPSGRRPDKLSIAAAVVTSQGVTNGLLPIPPQSATTNTDLLALLLCRIFGILGVLAVMYYLHYYRGMSLHLELPGISSGNEPHEEPLPIPKFDNLFPAKRDRPAVANTNRRTKNKPKVKLYNQKIKRLNMTPLTTPQRTTEKPTTKKPISRQQLRRRRGGIDYLPNINVSIVHSPNLKATCTSSRLLFVIGSSVFGDVPEDSAINTSTAGLAETARQQRQAARDTWLSSLNSDDLPREWRGGCAIFYALVRDTAAQQLLMEETKMTQDILILSASDNTLTDWSPRELDMISSAKVLFHLASKKRTLTGYTIRTNDKAFWNIKKLVGFLHGLGLGPEADSNTTNSRMPLRIAGKSLRPDWVHRDPYDPSYTSKRQFPDQMYPESALDNPGYAVSNSALKAMSGHINSTPLVYYREIYLTGILRQKAEVELEPAAEIKISRAVPVSPCHFRLFLATPSVEAREMLAGRYTLLPLITSMNSSMVQSSRNMMSALNILYSCRMVYTSFSFMWPNAYRLELILQQAAVHVGFGSVQHDQHQVGRASHRDYLAYSLDDAGQVQQLDPGPVVLDDPGNAARRLHKHLARPVAAAAPAHRLTAERRQPPGRRLRRLNAEASQSRAGAGGLGRAYLKHEVSWQICSLVEVSQCTFQAAMGSSTKARYGRRSPLTQFASDSFCPARCGCCNCSLKRYLTAFLCHIGLIIIFGFRCSIGVATGHFRDSERNATAGASVAKSSVHWSTSQLSTVESSYFWGYLVLQIPAGIVATRYPATLVYSLTTLGSSVINILLPLCIRSSAELTIVARVLQGLLEGFSYPACNGILSHWAPPLERSRLSTIVFCGGFFGSFLGLLSSGWLSERFGWPVMFYLYGALGVAWFCVFTACVSEKPSSDRCITDEEREYIEIEIGESFSSKHVISPALWLKIFTSMPVYAIIVANFVRNWTFYLMITEPTKYFDDVFGYGMSKSGFFASLPHLVMSVVVPVSGVIADELRKRWLSTTAVRKIFNTLGFGVRGLFLLGVGHTSDATTATVCMIIGVGFSGCCMAGYNANHLDIAPRYASCLMGLSNGIGTVGSILVPIVTMQLVKDRSWAEAPADEEPWKPPTPTATAFKDVGYDNEEVFEALEDDTSRNVADATPADFSKSPLFPTRAN</sequence>
<dbReference type="InterPro" id="IPR044068">
    <property type="entry name" value="CB"/>
</dbReference>
<dbReference type="Gene3D" id="3.30.70.270">
    <property type="match status" value="1"/>
</dbReference>
<feature type="transmembrane region" description="Helical" evidence="10">
    <location>
        <begin position="5117"/>
        <end position="5137"/>
    </location>
</feature>
<feature type="region of interest" description="Disordered" evidence="9">
    <location>
        <begin position="4139"/>
        <end position="4162"/>
    </location>
</feature>
<feature type="transmembrane region" description="Helical" evidence="10">
    <location>
        <begin position="4841"/>
        <end position="4864"/>
    </location>
</feature>
<feature type="region of interest" description="Disordered" evidence="9">
    <location>
        <begin position="4283"/>
        <end position="4311"/>
    </location>
</feature>
<keyword evidence="8" id="KW-0233">DNA recombination</keyword>
<dbReference type="GO" id="GO:0015293">
    <property type="term" value="F:symporter activity"/>
    <property type="evidence" value="ECO:0007669"/>
    <property type="project" value="UniProtKB-KW"/>
</dbReference>
<keyword evidence="3 10" id="KW-0812">Transmembrane</keyword>
<dbReference type="InterPro" id="IPR002104">
    <property type="entry name" value="Integrase_catalytic"/>
</dbReference>
<dbReference type="InterPro" id="IPR043502">
    <property type="entry name" value="DNA/RNA_pol_sf"/>
</dbReference>
<evidence type="ECO:0000256" key="5">
    <source>
        <dbReference type="ARBA" id="ARBA00022989"/>
    </source>
</evidence>
<dbReference type="PROSITE" id="PS50850">
    <property type="entry name" value="MFS"/>
    <property type="match status" value="1"/>
</dbReference>
<dbReference type="SUPFAM" id="SSF56349">
    <property type="entry name" value="DNA breaking-rejoining enzymes"/>
    <property type="match status" value="1"/>
</dbReference>
<feature type="transmembrane region" description="Helical" evidence="10">
    <location>
        <begin position="3080"/>
        <end position="3104"/>
    </location>
</feature>
<feature type="transmembrane region" description="Helical" evidence="10">
    <location>
        <begin position="5011"/>
        <end position="5033"/>
    </location>
</feature>
<protein>
    <submittedName>
        <fullName evidence="15">MFS domain-containing protein</fullName>
    </submittedName>
</protein>
<evidence type="ECO:0000259" key="11">
    <source>
        <dbReference type="PROSITE" id="PS50850"/>
    </source>
</evidence>
<feature type="domain" description="Major facilitator superfamily (MFS) profile" evidence="11">
    <location>
        <begin position="4836"/>
        <end position="5300"/>
    </location>
</feature>
<keyword evidence="6" id="KW-0238">DNA-binding</keyword>
<evidence type="ECO:0000259" key="12">
    <source>
        <dbReference type="PROSITE" id="PS51898"/>
    </source>
</evidence>
<evidence type="ECO:0000256" key="7">
    <source>
        <dbReference type="ARBA" id="ARBA00023136"/>
    </source>
</evidence>
<organism evidence="14 15">
    <name type="scientific">Macrostomum lignano</name>
    <dbReference type="NCBI Taxonomy" id="282301"/>
    <lineage>
        <taxon>Eukaryota</taxon>
        <taxon>Metazoa</taxon>
        <taxon>Spiralia</taxon>
        <taxon>Lophotrochozoa</taxon>
        <taxon>Platyhelminthes</taxon>
        <taxon>Rhabditophora</taxon>
        <taxon>Macrostomorpha</taxon>
        <taxon>Macrostomida</taxon>
        <taxon>Macrostomidae</taxon>
        <taxon>Macrostomum</taxon>
    </lineage>
</organism>
<evidence type="ECO:0000313" key="15">
    <source>
        <dbReference type="WBParaSite" id="maker-uti_cns_0005293-snap-gene-0.7-mRNA-1"/>
    </source>
</evidence>
<dbReference type="InterPro" id="IPR013762">
    <property type="entry name" value="Integrase-like_cat_sf"/>
</dbReference>
<feature type="region of interest" description="Disordered" evidence="9">
    <location>
        <begin position="5275"/>
        <end position="5300"/>
    </location>
</feature>
<dbReference type="GO" id="GO:0003677">
    <property type="term" value="F:DNA binding"/>
    <property type="evidence" value="ECO:0007669"/>
    <property type="project" value="UniProtKB-KW"/>
</dbReference>
<keyword evidence="14" id="KW-1185">Reference proteome</keyword>
<dbReference type="InterPro" id="IPR010998">
    <property type="entry name" value="Integrase_recombinase_N"/>
</dbReference>
<evidence type="ECO:0000256" key="1">
    <source>
        <dbReference type="ARBA" id="ARBA00004141"/>
    </source>
</evidence>
<evidence type="ECO:0000256" key="6">
    <source>
        <dbReference type="ARBA" id="ARBA00023125"/>
    </source>
</evidence>
<feature type="transmembrane region" description="Helical" evidence="10">
    <location>
        <begin position="5149"/>
        <end position="5169"/>
    </location>
</feature>
<feature type="transmembrane region" description="Helical" evidence="10">
    <location>
        <begin position="2881"/>
        <end position="2900"/>
    </location>
</feature>
<dbReference type="InterPro" id="IPR011010">
    <property type="entry name" value="DNA_brk_join_enz"/>
</dbReference>
<dbReference type="CDD" id="cd09275">
    <property type="entry name" value="RNase_HI_RT_DIRS1"/>
    <property type="match status" value="1"/>
</dbReference>
<dbReference type="GO" id="GO:0006310">
    <property type="term" value="P:DNA recombination"/>
    <property type="evidence" value="ECO:0007669"/>
    <property type="project" value="UniProtKB-KW"/>
</dbReference>
<dbReference type="GO" id="GO:0005313">
    <property type="term" value="F:L-glutamate transmembrane transporter activity"/>
    <property type="evidence" value="ECO:0007669"/>
    <property type="project" value="TreeGrafter"/>
</dbReference>
<dbReference type="GO" id="GO:0050803">
    <property type="term" value="P:regulation of synapse structure or activity"/>
    <property type="evidence" value="ECO:0007669"/>
    <property type="project" value="TreeGrafter"/>
</dbReference>
<evidence type="ECO:0000256" key="4">
    <source>
        <dbReference type="ARBA" id="ARBA00022847"/>
    </source>
</evidence>
<dbReference type="GO" id="GO:0098700">
    <property type="term" value="P:neurotransmitter loading into synaptic vesicle"/>
    <property type="evidence" value="ECO:0007669"/>
    <property type="project" value="TreeGrafter"/>
</dbReference>
<dbReference type="SUPFAM" id="SSF103473">
    <property type="entry name" value="MFS general substrate transporter"/>
    <property type="match status" value="1"/>
</dbReference>
<feature type="region of interest" description="Disordered" evidence="9">
    <location>
        <begin position="1949"/>
        <end position="1975"/>
    </location>
</feature>
<proteinExistence type="predicted"/>
<dbReference type="PROSITE" id="PS51900">
    <property type="entry name" value="CB"/>
    <property type="match status" value="1"/>
</dbReference>
<evidence type="ECO:0000256" key="3">
    <source>
        <dbReference type="ARBA" id="ARBA00022692"/>
    </source>
</evidence>
<feature type="region of interest" description="Disordered" evidence="9">
    <location>
        <begin position="5241"/>
        <end position="5260"/>
    </location>
</feature>
<feature type="transmembrane region" description="Helical" evidence="10">
    <location>
        <begin position="5208"/>
        <end position="5229"/>
    </location>
</feature>
<name>A0A1I8HCC0_9PLAT</name>
<dbReference type="PROSITE" id="PS51898">
    <property type="entry name" value="TYR_RECOMBINASE"/>
    <property type="match status" value="1"/>
</dbReference>
<evidence type="ECO:0000313" key="14">
    <source>
        <dbReference type="Proteomes" id="UP000095280"/>
    </source>
</evidence>
<accession>A0A1I8HCC0</accession>
<dbReference type="SUPFAM" id="SSF56672">
    <property type="entry name" value="DNA/RNA polymerases"/>
    <property type="match status" value="1"/>
</dbReference>
<dbReference type="Gene3D" id="1.20.1250.20">
    <property type="entry name" value="MFS general substrate transporter like domains"/>
    <property type="match status" value="2"/>
</dbReference>
<feature type="transmembrane region" description="Helical" evidence="10">
    <location>
        <begin position="5079"/>
        <end position="5097"/>
    </location>
</feature>
<evidence type="ECO:0000256" key="10">
    <source>
        <dbReference type="SAM" id="Phobius"/>
    </source>
</evidence>
<dbReference type="Pfam" id="PF07690">
    <property type="entry name" value="MFS_1"/>
    <property type="match status" value="1"/>
</dbReference>
<evidence type="ECO:0000256" key="9">
    <source>
        <dbReference type="SAM" id="MobiDB-lite"/>
    </source>
</evidence>
<evidence type="ECO:0000256" key="8">
    <source>
        <dbReference type="ARBA" id="ARBA00023172"/>
    </source>
</evidence>
<dbReference type="InterPro" id="IPR036259">
    <property type="entry name" value="MFS_trans_sf"/>
</dbReference>
<reference evidence="15" key="1">
    <citation type="submission" date="2016-11" db="UniProtKB">
        <authorList>
            <consortium name="WormBaseParasite"/>
        </authorList>
    </citation>
    <scope>IDENTIFICATION</scope>
</reference>
<dbReference type="GO" id="GO:0035249">
    <property type="term" value="P:synaptic transmission, glutamatergic"/>
    <property type="evidence" value="ECO:0007669"/>
    <property type="project" value="TreeGrafter"/>
</dbReference>
<feature type="compositionally biased region" description="Basic residues" evidence="9">
    <location>
        <begin position="54"/>
        <end position="64"/>
    </location>
</feature>
<feature type="transmembrane region" description="Helical" evidence="10">
    <location>
        <begin position="5175"/>
        <end position="5196"/>
    </location>
</feature>
<dbReference type="SUPFAM" id="SSF47823">
    <property type="entry name" value="lambda integrase-like, N-terminal domain"/>
    <property type="match status" value="1"/>
</dbReference>
<dbReference type="Proteomes" id="UP000095280">
    <property type="component" value="Unplaced"/>
</dbReference>
<dbReference type="InterPro" id="IPR050382">
    <property type="entry name" value="MFS_Na/Anion_cotransporter"/>
</dbReference>
<dbReference type="GO" id="GO:0060076">
    <property type="term" value="C:excitatory synapse"/>
    <property type="evidence" value="ECO:0007669"/>
    <property type="project" value="TreeGrafter"/>
</dbReference>
<evidence type="ECO:0000256" key="2">
    <source>
        <dbReference type="ARBA" id="ARBA00022448"/>
    </source>
</evidence>
<dbReference type="WBParaSite" id="maker-uti_cns_0005293-snap-gene-0.7-mRNA-1">
    <property type="protein sequence ID" value="maker-uti_cns_0005293-snap-gene-0.7-mRNA-1"/>
    <property type="gene ID" value="maker-uti_cns_0005293-snap-gene-0.7"/>
</dbReference>
<feature type="domain" description="Core-binding (CB)" evidence="13">
    <location>
        <begin position="1122"/>
        <end position="1197"/>
    </location>
</feature>
<feature type="region of interest" description="Disordered" evidence="9">
    <location>
        <begin position="3625"/>
        <end position="3648"/>
    </location>
</feature>
<keyword evidence="2" id="KW-0813">Transport</keyword>
<dbReference type="GO" id="GO:0005326">
    <property type="term" value="F:neurotransmitter transmembrane transporter activity"/>
    <property type="evidence" value="ECO:0007669"/>
    <property type="project" value="TreeGrafter"/>
</dbReference>
<dbReference type="GO" id="GO:0030672">
    <property type="term" value="C:synaptic vesicle membrane"/>
    <property type="evidence" value="ECO:0007669"/>
    <property type="project" value="TreeGrafter"/>
</dbReference>
<dbReference type="PANTHER" id="PTHR11662:SF456">
    <property type="entry name" value="VESICULAR GLUTAMATE TRANSPORTER, ISOFORM A"/>
    <property type="match status" value="1"/>
</dbReference>
<evidence type="ECO:0000259" key="13">
    <source>
        <dbReference type="PROSITE" id="PS51900"/>
    </source>
</evidence>